<dbReference type="AlphaFoldDB" id="A0A3L6SY00"/>
<dbReference type="PANTHER" id="PTHR31973:SF195">
    <property type="entry name" value="MUDR FAMILY TRANSPOSASE"/>
    <property type="match status" value="1"/>
</dbReference>
<dbReference type="GO" id="GO:0006313">
    <property type="term" value="P:DNA transposition"/>
    <property type="evidence" value="ECO:0007669"/>
    <property type="project" value="InterPro"/>
</dbReference>
<feature type="domain" description="Transposase MuDR plant" evidence="5">
    <location>
        <begin position="239"/>
        <end position="300"/>
    </location>
</feature>
<dbReference type="GO" id="GO:0004803">
    <property type="term" value="F:transposase activity"/>
    <property type="evidence" value="ECO:0007669"/>
    <property type="project" value="InterPro"/>
</dbReference>
<dbReference type="Pfam" id="PF03108">
    <property type="entry name" value="DBD_Tnp_Mut"/>
    <property type="match status" value="1"/>
</dbReference>
<keyword evidence="8" id="KW-1185">Reference proteome</keyword>
<reference evidence="8" key="1">
    <citation type="journal article" date="2019" name="Nat. Commun.">
        <title>The genome of broomcorn millet.</title>
        <authorList>
            <person name="Zou C."/>
            <person name="Miki D."/>
            <person name="Li D."/>
            <person name="Tang Q."/>
            <person name="Xiao L."/>
            <person name="Rajput S."/>
            <person name="Deng P."/>
            <person name="Jia W."/>
            <person name="Huang R."/>
            <person name="Zhang M."/>
            <person name="Sun Y."/>
            <person name="Hu J."/>
            <person name="Fu X."/>
            <person name="Schnable P.S."/>
            <person name="Li F."/>
            <person name="Zhang H."/>
            <person name="Feng B."/>
            <person name="Zhu X."/>
            <person name="Liu R."/>
            <person name="Schnable J.C."/>
            <person name="Zhu J.-K."/>
            <person name="Zhang H."/>
        </authorList>
    </citation>
    <scope>NUCLEOTIDE SEQUENCE [LARGE SCALE GENOMIC DNA]</scope>
</reference>
<feature type="region of interest" description="Disordered" evidence="4">
    <location>
        <begin position="195"/>
        <end position="225"/>
    </location>
</feature>
<comment type="caution">
    <text evidence="7">The sequence shown here is derived from an EMBL/GenBank/DDBJ whole genome shotgun (WGS) entry which is preliminary data.</text>
</comment>
<protein>
    <recommendedName>
        <fullName evidence="9">MULE transposase domain-containing protein</fullName>
    </recommendedName>
</protein>
<evidence type="ECO:0000256" key="3">
    <source>
        <dbReference type="ARBA" id="ARBA00023172"/>
    </source>
</evidence>
<name>A0A3L6SY00_PANMI</name>
<keyword evidence="3" id="KW-0233">DNA recombination</keyword>
<dbReference type="InterPro" id="IPR001207">
    <property type="entry name" value="Transposase_mutator"/>
</dbReference>
<evidence type="ECO:0008006" key="9">
    <source>
        <dbReference type="Google" id="ProtNLM"/>
    </source>
</evidence>
<dbReference type="Proteomes" id="UP000275267">
    <property type="component" value="Unassembled WGS sequence"/>
</dbReference>
<feature type="region of interest" description="Disordered" evidence="4">
    <location>
        <begin position="132"/>
        <end position="178"/>
    </location>
</feature>
<evidence type="ECO:0000256" key="4">
    <source>
        <dbReference type="SAM" id="MobiDB-lite"/>
    </source>
</evidence>
<evidence type="ECO:0000313" key="8">
    <source>
        <dbReference type="Proteomes" id="UP000275267"/>
    </source>
</evidence>
<keyword evidence="2" id="KW-0238">DNA-binding</keyword>
<keyword evidence="1" id="KW-0815">Transposition</keyword>
<dbReference type="OrthoDB" id="685814at2759"/>
<feature type="compositionally biased region" description="Polar residues" evidence="4">
    <location>
        <begin position="134"/>
        <end position="162"/>
    </location>
</feature>
<dbReference type="InterPro" id="IPR018289">
    <property type="entry name" value="MULE_transposase_dom"/>
</dbReference>
<feature type="domain" description="MULE transposase" evidence="6">
    <location>
        <begin position="439"/>
        <end position="532"/>
    </location>
</feature>
<dbReference type="PANTHER" id="PTHR31973">
    <property type="entry name" value="POLYPROTEIN, PUTATIVE-RELATED"/>
    <property type="match status" value="1"/>
</dbReference>
<dbReference type="Pfam" id="PF10551">
    <property type="entry name" value="MULE"/>
    <property type="match status" value="1"/>
</dbReference>
<dbReference type="PROSITE" id="PS01007">
    <property type="entry name" value="TRANSPOSASE_MUTATOR"/>
    <property type="match status" value="1"/>
</dbReference>
<dbReference type="GO" id="GO:0003677">
    <property type="term" value="F:DNA binding"/>
    <property type="evidence" value="ECO:0007669"/>
    <property type="project" value="UniProtKB-KW"/>
</dbReference>
<accession>A0A3L6SY00</accession>
<evidence type="ECO:0000259" key="6">
    <source>
        <dbReference type="Pfam" id="PF10551"/>
    </source>
</evidence>
<dbReference type="EMBL" id="PQIB02000003">
    <property type="protein sequence ID" value="RLN28084.1"/>
    <property type="molecule type" value="Genomic_DNA"/>
</dbReference>
<dbReference type="InterPro" id="IPR004332">
    <property type="entry name" value="Transposase_MuDR"/>
</dbReference>
<evidence type="ECO:0000256" key="2">
    <source>
        <dbReference type="ARBA" id="ARBA00023125"/>
    </source>
</evidence>
<dbReference type="STRING" id="4540.A0A3L6SY00"/>
<feature type="compositionally biased region" description="Acidic residues" evidence="4">
    <location>
        <begin position="199"/>
        <end position="214"/>
    </location>
</feature>
<proteinExistence type="predicted"/>
<evidence type="ECO:0000313" key="7">
    <source>
        <dbReference type="EMBL" id="RLN28084.1"/>
    </source>
</evidence>
<gene>
    <name evidence="7" type="ORF">C2845_PM05G11130</name>
</gene>
<evidence type="ECO:0000256" key="1">
    <source>
        <dbReference type="ARBA" id="ARBA00022578"/>
    </source>
</evidence>
<organism evidence="7 8">
    <name type="scientific">Panicum miliaceum</name>
    <name type="common">Proso millet</name>
    <name type="synonym">Broomcorn millet</name>
    <dbReference type="NCBI Taxonomy" id="4540"/>
    <lineage>
        <taxon>Eukaryota</taxon>
        <taxon>Viridiplantae</taxon>
        <taxon>Streptophyta</taxon>
        <taxon>Embryophyta</taxon>
        <taxon>Tracheophyta</taxon>
        <taxon>Spermatophyta</taxon>
        <taxon>Magnoliopsida</taxon>
        <taxon>Liliopsida</taxon>
        <taxon>Poales</taxon>
        <taxon>Poaceae</taxon>
        <taxon>PACMAD clade</taxon>
        <taxon>Panicoideae</taxon>
        <taxon>Panicodae</taxon>
        <taxon>Paniceae</taxon>
        <taxon>Panicinae</taxon>
        <taxon>Panicum</taxon>
        <taxon>Panicum sect. Panicum</taxon>
    </lineage>
</organism>
<sequence>MDPNSSYLLEIRLRCNPKKLRKDSSYYTFSKVVDSDLCNFKDVVREIVDQYPHGYQEVVHVFYYDGVKKCSREVTTDQELLEIFRKYVDSKVVHMTITYTDPTDDVPIPECFTLENSDLLDIPCTPSMPCPSLAASSQSTEPISSQHTKPIASQPTEPSTNEPNDDDESLANPEPQNEHVGVDDEAFYLPAHKTHVGEESDSESGFEFDEEYEKEDGLIRKDPLPPVPVVAYDRDDPPMSVGSLYPNMKQFKLALNQHAIKHKFEYPTEKSDPGRVRAYCARKREEGCRWRLHASTKDDKSVKVKKNPRQHTCSSARRSKVLKNATKFWVCEQVKDWLMEDASLTAKELQRRIKDKHKVEVPYKRVYAGKELAHTQLFGSWDSSCNNLYRFKAEIERCSPGSFVVIDHHKINEQIRFNRLFFTMKPCIEGFLKGCRPYLAIDSTFLTGRFRGQLACAISVDGHNWMYPIAVGVMDSEINENWIWFMQRLRDVIGSPFGLAICTDAGQGVMAGAKEVFPYAEYRECMLHLVMNFKKRYSGKVFEEHLWAAAYSWNSYIFEKNWSAMDEANSEAMDYTRQNHTKIWTRSQFWTHCKVDYVTNNLAECFNNWVKKYKGLNLDDFMDLIRQLIMGKWDIRRDISKQMEGVIFSTHHQGFEGAK</sequence>
<evidence type="ECO:0000259" key="5">
    <source>
        <dbReference type="Pfam" id="PF03108"/>
    </source>
</evidence>